<dbReference type="PANTHER" id="PTHR43537">
    <property type="entry name" value="TRANSCRIPTIONAL REGULATOR, GNTR FAMILY"/>
    <property type="match status" value="1"/>
</dbReference>
<dbReference type="EMBL" id="CP018309">
    <property type="protein sequence ID" value="ASI92779.1"/>
    <property type="molecule type" value="Genomic_DNA"/>
</dbReference>
<dbReference type="GO" id="GO:0003677">
    <property type="term" value="F:DNA binding"/>
    <property type="evidence" value="ECO:0007669"/>
    <property type="project" value="UniProtKB-KW"/>
</dbReference>
<proteinExistence type="predicted"/>
<evidence type="ECO:0000313" key="6">
    <source>
        <dbReference type="Proteomes" id="UP000197092"/>
    </source>
</evidence>
<protein>
    <recommendedName>
        <fullName evidence="4">HTH gntR-type domain-containing protein</fullName>
    </recommendedName>
</protein>
<dbReference type="PROSITE" id="PS50949">
    <property type="entry name" value="HTH_GNTR"/>
    <property type="match status" value="1"/>
</dbReference>
<dbReference type="PANTHER" id="PTHR43537:SF5">
    <property type="entry name" value="UXU OPERON TRANSCRIPTIONAL REGULATOR"/>
    <property type="match status" value="1"/>
</dbReference>
<dbReference type="GO" id="GO:0003700">
    <property type="term" value="F:DNA-binding transcription factor activity"/>
    <property type="evidence" value="ECO:0007669"/>
    <property type="project" value="InterPro"/>
</dbReference>
<evidence type="ECO:0000256" key="2">
    <source>
        <dbReference type="ARBA" id="ARBA00023125"/>
    </source>
</evidence>
<dbReference type="InterPro" id="IPR036390">
    <property type="entry name" value="WH_DNA-bd_sf"/>
</dbReference>
<name>A0AAN1FLI1_9VIBR</name>
<dbReference type="AlphaFoldDB" id="A0AAN1FLI1"/>
<keyword evidence="3" id="KW-0804">Transcription</keyword>
<dbReference type="Proteomes" id="UP000197092">
    <property type="component" value="Chromosome 2"/>
</dbReference>
<keyword evidence="2" id="KW-0238">DNA-binding</keyword>
<dbReference type="KEGG" id="vsh:BSZ05_23730"/>
<evidence type="ECO:0000313" key="5">
    <source>
        <dbReference type="EMBL" id="ASI92779.1"/>
    </source>
</evidence>
<gene>
    <name evidence="5" type="ORF">BSZ05_23730</name>
</gene>
<organism evidence="5 6">
    <name type="scientific">Vibrio mediterranei</name>
    <dbReference type="NCBI Taxonomy" id="689"/>
    <lineage>
        <taxon>Bacteria</taxon>
        <taxon>Pseudomonadati</taxon>
        <taxon>Pseudomonadota</taxon>
        <taxon>Gammaproteobacteria</taxon>
        <taxon>Vibrionales</taxon>
        <taxon>Vibrionaceae</taxon>
        <taxon>Vibrio</taxon>
    </lineage>
</organism>
<dbReference type="InterPro" id="IPR036388">
    <property type="entry name" value="WH-like_DNA-bd_sf"/>
</dbReference>
<dbReference type="SUPFAM" id="SSF46785">
    <property type="entry name" value="Winged helix' DNA-binding domain"/>
    <property type="match status" value="1"/>
</dbReference>
<accession>A0AAN1FLI1</accession>
<evidence type="ECO:0000256" key="3">
    <source>
        <dbReference type="ARBA" id="ARBA00023163"/>
    </source>
</evidence>
<dbReference type="InterPro" id="IPR000524">
    <property type="entry name" value="Tscrpt_reg_HTH_GntR"/>
</dbReference>
<dbReference type="Gene3D" id="1.10.10.10">
    <property type="entry name" value="Winged helix-like DNA-binding domain superfamily/Winged helix DNA-binding domain"/>
    <property type="match status" value="1"/>
</dbReference>
<reference evidence="6" key="1">
    <citation type="submission" date="2016-12" db="EMBL/GenBank/DDBJ databases">
        <title>Comparative genomic analysis reveals the diversity, evolution, and environmental adaptation strategies of the genus Vibrio.</title>
        <authorList>
            <person name="Lin H."/>
            <person name="Wang X."/>
            <person name="Zhang X.-H."/>
        </authorList>
    </citation>
    <scope>NUCLEOTIDE SEQUENCE [LARGE SCALE GENOMIC DNA]</scope>
    <source>
        <strain evidence="6">QT6D1</strain>
    </source>
</reference>
<evidence type="ECO:0000256" key="1">
    <source>
        <dbReference type="ARBA" id="ARBA00023015"/>
    </source>
</evidence>
<feature type="domain" description="HTH gntR-type" evidence="4">
    <location>
        <begin position="2"/>
        <end position="69"/>
    </location>
</feature>
<evidence type="ECO:0000259" key="4">
    <source>
        <dbReference type="PROSITE" id="PS50949"/>
    </source>
</evidence>
<keyword evidence="1" id="KW-0805">Transcription regulation</keyword>
<sequence>MSNIKVKAQQYLEKDIIEQLLRPSERLVIKDLARRYSLGLSPLREAVQALSHTGFIHYRPNHGACVAPLSMDELNSIVDFLCHQLLPKKEVAPEKENDGVVQEYQLLYHFRIFGESTKLNEPDLPNFYHIDEHLVGMFELLIPTNKAVVVQRAIHQSLQNLRRYLRLYTIHHCQQWRRLYAPSELDMVVHKAIYSARSDYRELLTNYLINIHSVLEESMVLGSNPLFTYESIAVSLKR</sequence>
<dbReference type="Pfam" id="PF00392">
    <property type="entry name" value="GntR"/>
    <property type="match status" value="1"/>
</dbReference>
<dbReference type="RefSeq" id="WP_088878647.1">
    <property type="nucleotide sequence ID" value="NZ_CP018309.1"/>
</dbReference>